<sequence length="188" mass="21929">MKKPIAIMVGGTGQFGITLSKRLLKEKFKVIITTRSLSRAKKKLNNKKLGLKKLNILSKPQIKKLLLKYNPKIIFYLAGQSSPGKSFYSKKETYFSNFIGCRNFLETLKKYKISSKFINFSSCEIYGDYKKKINVESKKKPISPYGFAKLKSHNETKKYREMYDLKFYNAVIFNTESIYRPKNYLIPK</sequence>
<dbReference type="InterPro" id="IPR016040">
    <property type="entry name" value="NAD(P)-bd_dom"/>
</dbReference>
<proteinExistence type="predicted"/>
<feature type="non-terminal residue" evidence="2">
    <location>
        <position position="188"/>
    </location>
</feature>
<dbReference type="Pfam" id="PF16363">
    <property type="entry name" value="GDP_Man_Dehyd"/>
    <property type="match status" value="1"/>
</dbReference>
<dbReference type="InterPro" id="IPR036291">
    <property type="entry name" value="NAD(P)-bd_dom_sf"/>
</dbReference>
<dbReference type="AlphaFoldDB" id="A0A382UD86"/>
<dbReference type="Gene3D" id="3.40.50.720">
    <property type="entry name" value="NAD(P)-binding Rossmann-like Domain"/>
    <property type="match status" value="1"/>
</dbReference>
<evidence type="ECO:0000259" key="1">
    <source>
        <dbReference type="Pfam" id="PF16363"/>
    </source>
</evidence>
<feature type="domain" description="NAD(P)-binding" evidence="1">
    <location>
        <begin position="9"/>
        <end position="186"/>
    </location>
</feature>
<evidence type="ECO:0000313" key="2">
    <source>
        <dbReference type="EMBL" id="SVD31825.1"/>
    </source>
</evidence>
<organism evidence="2">
    <name type="scientific">marine metagenome</name>
    <dbReference type="NCBI Taxonomy" id="408172"/>
    <lineage>
        <taxon>unclassified sequences</taxon>
        <taxon>metagenomes</taxon>
        <taxon>ecological metagenomes</taxon>
    </lineage>
</organism>
<dbReference type="SUPFAM" id="SSF51735">
    <property type="entry name" value="NAD(P)-binding Rossmann-fold domains"/>
    <property type="match status" value="1"/>
</dbReference>
<reference evidence="2" key="1">
    <citation type="submission" date="2018-05" db="EMBL/GenBank/DDBJ databases">
        <authorList>
            <person name="Lanie J.A."/>
            <person name="Ng W.-L."/>
            <person name="Kazmierczak K.M."/>
            <person name="Andrzejewski T.M."/>
            <person name="Davidsen T.M."/>
            <person name="Wayne K.J."/>
            <person name="Tettelin H."/>
            <person name="Glass J.I."/>
            <person name="Rusch D."/>
            <person name="Podicherti R."/>
            <person name="Tsui H.-C.T."/>
            <person name="Winkler M.E."/>
        </authorList>
    </citation>
    <scope>NUCLEOTIDE SEQUENCE</scope>
</reference>
<protein>
    <recommendedName>
        <fullName evidence="1">NAD(P)-binding domain-containing protein</fullName>
    </recommendedName>
</protein>
<gene>
    <name evidence="2" type="ORF">METZ01_LOCUS384679</name>
</gene>
<dbReference type="PANTHER" id="PTHR43000">
    <property type="entry name" value="DTDP-D-GLUCOSE 4,6-DEHYDRATASE-RELATED"/>
    <property type="match status" value="1"/>
</dbReference>
<name>A0A382UD86_9ZZZZ</name>
<dbReference type="EMBL" id="UINC01143097">
    <property type="protein sequence ID" value="SVD31825.1"/>
    <property type="molecule type" value="Genomic_DNA"/>
</dbReference>
<accession>A0A382UD86</accession>